<dbReference type="OrthoDB" id="8830751at2759"/>
<dbReference type="InterPro" id="IPR001806">
    <property type="entry name" value="Small_GTPase"/>
</dbReference>
<organism evidence="3 4">
    <name type="scientific">Opisthorchis felineus</name>
    <dbReference type="NCBI Taxonomy" id="147828"/>
    <lineage>
        <taxon>Eukaryota</taxon>
        <taxon>Metazoa</taxon>
        <taxon>Spiralia</taxon>
        <taxon>Lophotrochozoa</taxon>
        <taxon>Platyhelminthes</taxon>
        <taxon>Trematoda</taxon>
        <taxon>Digenea</taxon>
        <taxon>Opisthorchiida</taxon>
        <taxon>Opisthorchiata</taxon>
        <taxon>Opisthorchiidae</taxon>
        <taxon>Opisthorchis</taxon>
    </lineage>
</organism>
<dbReference type="PANTHER" id="PTHR24072">
    <property type="entry name" value="RHO FAMILY GTPASE"/>
    <property type="match status" value="1"/>
</dbReference>
<dbReference type="Pfam" id="PF00071">
    <property type="entry name" value="Ras"/>
    <property type="match status" value="1"/>
</dbReference>
<keyword evidence="1" id="KW-0547">Nucleotide-binding</keyword>
<dbReference type="PRINTS" id="PR00449">
    <property type="entry name" value="RASTRNSFRMNG"/>
</dbReference>
<dbReference type="AlphaFoldDB" id="A0A4S2KXU9"/>
<dbReference type="Proteomes" id="UP000308267">
    <property type="component" value="Unassembled WGS sequence"/>
</dbReference>
<dbReference type="SUPFAM" id="SSF52540">
    <property type="entry name" value="P-loop containing nucleoside triphosphate hydrolases"/>
    <property type="match status" value="1"/>
</dbReference>
<reference evidence="3 4" key="1">
    <citation type="journal article" date="2019" name="BMC Genomics">
        <title>New insights from Opisthorchis felineus genome: update on genomics of the epidemiologically important liver flukes.</title>
        <authorList>
            <person name="Ershov N.I."/>
            <person name="Mordvinov V.A."/>
            <person name="Prokhortchouk E.B."/>
            <person name="Pakharukova M.Y."/>
            <person name="Gunbin K.V."/>
            <person name="Ustyantsev K."/>
            <person name="Genaev M.A."/>
            <person name="Blinov A.G."/>
            <person name="Mazur A."/>
            <person name="Boulygina E."/>
            <person name="Tsygankova S."/>
            <person name="Khrameeva E."/>
            <person name="Chekanov N."/>
            <person name="Fan G."/>
            <person name="Xiao A."/>
            <person name="Zhang H."/>
            <person name="Xu X."/>
            <person name="Yang H."/>
            <person name="Solovyev V."/>
            <person name="Lee S.M."/>
            <person name="Liu X."/>
            <person name="Afonnikov D.A."/>
            <person name="Skryabin K.G."/>
        </authorList>
    </citation>
    <scope>NUCLEOTIDE SEQUENCE [LARGE SCALE GENOMIC DNA]</scope>
    <source>
        <strain evidence="3">AK-0245</strain>
        <tissue evidence="3">Whole organism</tissue>
    </source>
</reference>
<dbReference type="GO" id="GO:0003924">
    <property type="term" value="F:GTPase activity"/>
    <property type="evidence" value="ECO:0007669"/>
    <property type="project" value="InterPro"/>
</dbReference>
<dbReference type="InterPro" id="IPR027417">
    <property type="entry name" value="P-loop_NTPase"/>
</dbReference>
<comment type="caution">
    <text evidence="3">The sequence shown here is derived from an EMBL/GenBank/DDBJ whole genome shotgun (WGS) entry which is preliminary data.</text>
</comment>
<sequence>MMSEELRRVPYIVPCNGLEADNLSKQPVNIKCVLLGDSGVGKTSLVVSYTTNDYPSKHTPSAFDTFFVEVCVDNRLVHLQICDAGGGGRGRGFDFALVTYPDQSSKILSSHDLSAPDEASVQLHNHSSVSSETIPPS</sequence>
<name>A0A4S2KXU9_OPIFE</name>
<evidence type="ECO:0000256" key="1">
    <source>
        <dbReference type="ARBA" id="ARBA00022741"/>
    </source>
</evidence>
<dbReference type="EMBL" id="SJOL01009883">
    <property type="protein sequence ID" value="TGZ55013.1"/>
    <property type="molecule type" value="Genomic_DNA"/>
</dbReference>
<dbReference type="STRING" id="147828.A0A4S2KXU9"/>
<evidence type="ECO:0000256" key="2">
    <source>
        <dbReference type="ARBA" id="ARBA00023134"/>
    </source>
</evidence>
<protein>
    <submittedName>
        <fullName evidence="3">Uncharacterized protein</fullName>
    </submittedName>
</protein>
<accession>A0A4S2KXU9</accession>
<dbReference type="GO" id="GO:0005525">
    <property type="term" value="F:GTP binding"/>
    <property type="evidence" value="ECO:0007669"/>
    <property type="project" value="UniProtKB-KW"/>
</dbReference>
<dbReference type="Gene3D" id="3.40.50.300">
    <property type="entry name" value="P-loop containing nucleotide triphosphate hydrolases"/>
    <property type="match status" value="1"/>
</dbReference>
<evidence type="ECO:0000313" key="3">
    <source>
        <dbReference type="EMBL" id="TGZ55013.1"/>
    </source>
</evidence>
<dbReference type="GO" id="GO:0007264">
    <property type="term" value="P:small GTPase-mediated signal transduction"/>
    <property type="evidence" value="ECO:0007669"/>
    <property type="project" value="InterPro"/>
</dbReference>
<gene>
    <name evidence="3" type="ORF">CRM22_010511</name>
</gene>
<keyword evidence="4" id="KW-1185">Reference proteome</keyword>
<proteinExistence type="predicted"/>
<keyword evidence="2" id="KW-0342">GTP-binding</keyword>
<dbReference type="InterPro" id="IPR003578">
    <property type="entry name" value="Small_GTPase_Rho"/>
</dbReference>
<evidence type="ECO:0000313" key="4">
    <source>
        <dbReference type="Proteomes" id="UP000308267"/>
    </source>
</evidence>